<protein>
    <submittedName>
        <fullName evidence="1">DUF4124 domain-containing protein</fullName>
    </submittedName>
</protein>
<sequence>MYRRNLVAVGLWCAVTFSMNVIAKDIAIYRWLDENNVVHYSQQQPQNVDYTQLTTVSSFQAKEKVPPGTTNKPTLDEQMSQYEKEKAEVFAKNAEIAKKNCKAAQLNQQMLNSFDKVMMTDADGTNRAMSDKEKKAQLVITKKQISMYCTTDSNDNN</sequence>
<evidence type="ECO:0000313" key="2">
    <source>
        <dbReference type="Proteomes" id="UP001139646"/>
    </source>
</evidence>
<dbReference type="EMBL" id="JAKKSL010000001">
    <property type="protein sequence ID" value="MCI2283154.1"/>
    <property type="molecule type" value="Genomic_DNA"/>
</dbReference>
<name>A0ABS9WYS9_9GAMM</name>
<proteinExistence type="predicted"/>
<dbReference type="RefSeq" id="WP_242284388.1">
    <property type="nucleotide sequence ID" value="NZ_JAKKSL010000001.1"/>
</dbReference>
<organism evidence="1 2">
    <name type="scientific">Colwellia maritima</name>
    <dbReference type="NCBI Taxonomy" id="2912588"/>
    <lineage>
        <taxon>Bacteria</taxon>
        <taxon>Pseudomonadati</taxon>
        <taxon>Pseudomonadota</taxon>
        <taxon>Gammaproteobacteria</taxon>
        <taxon>Alteromonadales</taxon>
        <taxon>Colwelliaceae</taxon>
        <taxon>Colwellia</taxon>
    </lineage>
</organism>
<keyword evidence="2" id="KW-1185">Reference proteome</keyword>
<evidence type="ECO:0000313" key="1">
    <source>
        <dbReference type="EMBL" id="MCI2283154.1"/>
    </source>
</evidence>
<dbReference type="Proteomes" id="UP001139646">
    <property type="component" value="Unassembled WGS sequence"/>
</dbReference>
<accession>A0ABS9WYS9</accession>
<reference evidence="1" key="1">
    <citation type="submission" date="2022-01" db="EMBL/GenBank/DDBJ databases">
        <title>Colwellia maritima, isolated from seawater.</title>
        <authorList>
            <person name="Kristyanto S."/>
            <person name="Jung J."/>
            <person name="Jeon C.O."/>
        </authorList>
    </citation>
    <scope>NUCLEOTIDE SEQUENCE</scope>
    <source>
        <strain evidence="1">MSW7</strain>
    </source>
</reference>
<gene>
    <name evidence="1" type="ORF">L3081_06785</name>
</gene>
<comment type="caution">
    <text evidence="1">The sequence shown here is derived from an EMBL/GenBank/DDBJ whole genome shotgun (WGS) entry which is preliminary data.</text>
</comment>